<dbReference type="EMBL" id="BLVP01000036">
    <property type="protein sequence ID" value="GFM38307.1"/>
    <property type="molecule type" value="Genomic_DNA"/>
</dbReference>
<feature type="region of interest" description="Disordered" evidence="1">
    <location>
        <begin position="48"/>
        <end position="70"/>
    </location>
</feature>
<dbReference type="RefSeq" id="WP_174410921.1">
    <property type="nucleotide sequence ID" value="NZ_BLVP01000036.1"/>
</dbReference>
<evidence type="ECO:0000313" key="2">
    <source>
        <dbReference type="EMBL" id="GFM38307.1"/>
    </source>
</evidence>
<sequence>MDALTALAMAESALRIGMQGYEMAKRLSAEGYIVPSLEEFERQTAAIRNLPDLTPTPDNTAQDGEECPSA</sequence>
<reference evidence="2 3" key="1">
    <citation type="submission" date="2020-05" db="EMBL/GenBank/DDBJ databases">
        <title>Draft genome sequence of Desulfovibrio psychrotolerans JS1T.</title>
        <authorList>
            <person name="Ueno A."/>
            <person name="Tamazawa S."/>
            <person name="Tamamura S."/>
            <person name="Murakami T."/>
            <person name="Kiyama T."/>
            <person name="Inomata H."/>
            <person name="Amano Y."/>
            <person name="Miyakawa K."/>
            <person name="Tamaki H."/>
            <person name="Naganuma T."/>
            <person name="Kaneko K."/>
        </authorList>
    </citation>
    <scope>NUCLEOTIDE SEQUENCE [LARGE SCALE GENOMIC DNA]</scope>
    <source>
        <strain evidence="2 3">JS1</strain>
    </source>
</reference>
<keyword evidence="3" id="KW-1185">Reference proteome</keyword>
<dbReference type="AlphaFoldDB" id="A0A7J0BX77"/>
<comment type="caution">
    <text evidence="2">The sequence shown here is derived from an EMBL/GenBank/DDBJ whole genome shotgun (WGS) entry which is preliminary data.</text>
</comment>
<accession>A0A7J0BX77</accession>
<organism evidence="2 3">
    <name type="scientific">Desulfovibrio psychrotolerans</name>
    <dbReference type="NCBI Taxonomy" id="415242"/>
    <lineage>
        <taxon>Bacteria</taxon>
        <taxon>Pseudomonadati</taxon>
        <taxon>Thermodesulfobacteriota</taxon>
        <taxon>Desulfovibrionia</taxon>
        <taxon>Desulfovibrionales</taxon>
        <taxon>Desulfovibrionaceae</taxon>
        <taxon>Desulfovibrio</taxon>
    </lineage>
</organism>
<evidence type="ECO:0000256" key="1">
    <source>
        <dbReference type="SAM" id="MobiDB-lite"/>
    </source>
</evidence>
<name>A0A7J0BX77_9BACT</name>
<evidence type="ECO:0000313" key="3">
    <source>
        <dbReference type="Proteomes" id="UP000503820"/>
    </source>
</evidence>
<protein>
    <submittedName>
        <fullName evidence="2">Uncharacterized protein</fullName>
    </submittedName>
</protein>
<gene>
    <name evidence="2" type="ORF">DSM19430T_29910</name>
</gene>
<dbReference type="Proteomes" id="UP000503820">
    <property type="component" value="Unassembled WGS sequence"/>
</dbReference>
<proteinExistence type="predicted"/>